<dbReference type="Gene3D" id="1.10.10.10">
    <property type="entry name" value="Winged helix-like DNA-binding domain superfamily/Winged helix DNA-binding domain"/>
    <property type="match status" value="1"/>
</dbReference>
<dbReference type="InterPro" id="IPR036388">
    <property type="entry name" value="WH-like_DNA-bd_sf"/>
</dbReference>
<reference evidence="2 3" key="1">
    <citation type="submission" date="2012-11" db="EMBL/GenBank/DDBJ databases">
        <title>FINISHED of Natronococcus occultus SP4, DSM 3396.</title>
        <authorList>
            <consortium name="DOE Joint Genome Institute"/>
            <person name="Eisen J."/>
            <person name="Huntemann M."/>
            <person name="Wei C.-L."/>
            <person name="Han J."/>
            <person name="Detter J.C."/>
            <person name="Han C."/>
            <person name="Tapia R."/>
            <person name="Chen A."/>
            <person name="Kyrpides N."/>
            <person name="Mavromatis K."/>
            <person name="Markowitz V."/>
            <person name="Szeto E."/>
            <person name="Ivanova N."/>
            <person name="Mikhailova N."/>
            <person name="Ovchinnikova G."/>
            <person name="Pagani I."/>
            <person name="Pati A."/>
            <person name="Goodwin L."/>
            <person name="Nordberg H.P."/>
            <person name="Cantor M.N."/>
            <person name="Hua S.X."/>
            <person name="Woyke T."/>
            <person name="Eisen J."/>
            <person name="Klenk H.-P."/>
            <person name="Klenk H.-P."/>
        </authorList>
    </citation>
    <scope>NUCLEOTIDE SEQUENCE [LARGE SCALE GENOMIC DNA]</scope>
    <source>
        <strain evidence="2 3">SP4</strain>
    </source>
</reference>
<accession>L0K309</accession>
<dbReference type="RefSeq" id="WP_015322178.1">
    <property type="nucleotide sequence ID" value="NC_019974.1"/>
</dbReference>
<dbReference type="AlphaFoldDB" id="L0K309"/>
<sequence>MPLSTTQSTTTVRNVSATLQSPRTKLVYLYLSQGEATVDTLQADLDINKTTLYPILQTLAGNGLVERADGETFRCC</sequence>
<name>L0K309_9EURY</name>
<dbReference type="Pfam" id="PF01978">
    <property type="entry name" value="TrmB"/>
    <property type="match status" value="1"/>
</dbReference>
<dbReference type="Proteomes" id="UP000010878">
    <property type="component" value="Chromosome"/>
</dbReference>
<evidence type="ECO:0000313" key="3">
    <source>
        <dbReference type="Proteomes" id="UP000010878"/>
    </source>
</evidence>
<dbReference type="eggNOG" id="arCOG08021">
    <property type="taxonomic scope" value="Archaea"/>
</dbReference>
<proteinExistence type="predicted"/>
<dbReference type="InterPro" id="IPR036390">
    <property type="entry name" value="WH_DNA-bd_sf"/>
</dbReference>
<dbReference type="EMBL" id="CP003929">
    <property type="protein sequence ID" value="AGB38739.1"/>
    <property type="molecule type" value="Genomic_DNA"/>
</dbReference>
<dbReference type="GeneID" id="14403371"/>
<organism evidence="2 3">
    <name type="scientific">Natronococcus occultus SP4</name>
    <dbReference type="NCBI Taxonomy" id="694430"/>
    <lineage>
        <taxon>Archaea</taxon>
        <taxon>Methanobacteriati</taxon>
        <taxon>Methanobacteriota</taxon>
        <taxon>Stenosarchaea group</taxon>
        <taxon>Halobacteria</taxon>
        <taxon>Halobacteriales</taxon>
        <taxon>Natrialbaceae</taxon>
        <taxon>Natronococcus</taxon>
    </lineage>
</organism>
<dbReference type="SUPFAM" id="SSF46785">
    <property type="entry name" value="Winged helix' DNA-binding domain"/>
    <property type="match status" value="1"/>
</dbReference>
<gene>
    <name evidence="2" type="ORF">Natoc_2984</name>
</gene>
<evidence type="ECO:0000259" key="1">
    <source>
        <dbReference type="Pfam" id="PF01978"/>
    </source>
</evidence>
<dbReference type="KEGG" id="nou:Natoc_2984"/>
<evidence type="ECO:0000313" key="2">
    <source>
        <dbReference type="EMBL" id="AGB38739.1"/>
    </source>
</evidence>
<keyword evidence="3" id="KW-1185">Reference proteome</keyword>
<protein>
    <submittedName>
        <fullName evidence="2">Sugar-specific transcriptional regulator TrmB</fullName>
    </submittedName>
</protein>
<dbReference type="InterPro" id="IPR002831">
    <property type="entry name" value="Tscrpt_reg_TrmB_N"/>
</dbReference>
<dbReference type="OrthoDB" id="182995at2157"/>
<feature type="domain" description="Transcription regulator TrmB N-terminal" evidence="1">
    <location>
        <begin position="27"/>
        <end position="72"/>
    </location>
</feature>
<dbReference type="HOGENOM" id="CLU_187344_0_0_2"/>